<dbReference type="Gene3D" id="3.30.70.260">
    <property type="match status" value="1"/>
</dbReference>
<dbReference type="SUPFAM" id="SSF143548">
    <property type="entry name" value="Serine metabolism enzymes domain"/>
    <property type="match status" value="1"/>
</dbReference>
<reference evidence="11" key="1">
    <citation type="submission" date="2022-05" db="EMBL/GenBank/DDBJ databases">
        <authorList>
            <person name="Jo J.-H."/>
            <person name="Im W.-T."/>
        </authorList>
    </citation>
    <scope>NUCLEOTIDE SEQUENCE</scope>
    <source>
        <strain evidence="11">RG327</strain>
    </source>
</reference>
<dbReference type="SUPFAM" id="SSF55021">
    <property type="entry name" value="ACT-like"/>
    <property type="match status" value="1"/>
</dbReference>
<evidence type="ECO:0000256" key="2">
    <source>
        <dbReference type="ARBA" id="ARBA00005216"/>
    </source>
</evidence>
<keyword evidence="5 9" id="KW-0560">Oxidoreductase</keyword>
<dbReference type="InterPro" id="IPR002912">
    <property type="entry name" value="ACT_dom"/>
</dbReference>
<dbReference type="InterPro" id="IPR045626">
    <property type="entry name" value="PGDH_ASB_dom"/>
</dbReference>
<keyword evidence="12" id="KW-1185">Reference proteome</keyword>
<dbReference type="InterPro" id="IPR029753">
    <property type="entry name" value="D-isomer_DH_CS"/>
</dbReference>
<organism evidence="11 12">
    <name type="scientific">Sphingomonas anseongensis</name>
    <dbReference type="NCBI Taxonomy" id="2908207"/>
    <lineage>
        <taxon>Bacteria</taxon>
        <taxon>Pseudomonadati</taxon>
        <taxon>Pseudomonadota</taxon>
        <taxon>Alphaproteobacteria</taxon>
        <taxon>Sphingomonadales</taxon>
        <taxon>Sphingomonadaceae</taxon>
        <taxon>Sphingomonas</taxon>
    </lineage>
</organism>
<protein>
    <recommendedName>
        <fullName evidence="4 9">D-3-phosphoglycerate dehydrogenase</fullName>
        <ecNumber evidence="9">1.1.1.95</ecNumber>
    </recommendedName>
</protein>
<evidence type="ECO:0000313" key="12">
    <source>
        <dbReference type="Proteomes" id="UP001165343"/>
    </source>
</evidence>
<dbReference type="Proteomes" id="UP001165343">
    <property type="component" value="Unassembled WGS sequence"/>
</dbReference>
<evidence type="ECO:0000259" key="10">
    <source>
        <dbReference type="PROSITE" id="PS51671"/>
    </source>
</evidence>
<comment type="catalytic activity">
    <reaction evidence="8 9">
        <text>(2R)-3-phosphoglycerate + NAD(+) = 3-phosphooxypyruvate + NADH + H(+)</text>
        <dbReference type="Rhea" id="RHEA:12641"/>
        <dbReference type="ChEBI" id="CHEBI:15378"/>
        <dbReference type="ChEBI" id="CHEBI:18110"/>
        <dbReference type="ChEBI" id="CHEBI:57540"/>
        <dbReference type="ChEBI" id="CHEBI:57945"/>
        <dbReference type="ChEBI" id="CHEBI:58272"/>
        <dbReference type="EC" id="1.1.1.95"/>
    </reaction>
</comment>
<dbReference type="PROSITE" id="PS00670">
    <property type="entry name" value="D_2_HYDROXYACID_DH_2"/>
    <property type="match status" value="1"/>
</dbReference>
<evidence type="ECO:0000256" key="4">
    <source>
        <dbReference type="ARBA" id="ARBA00021582"/>
    </source>
</evidence>
<dbReference type="PANTHER" id="PTHR42938">
    <property type="entry name" value="FORMATE DEHYDROGENASE 1"/>
    <property type="match status" value="1"/>
</dbReference>
<dbReference type="Pfam" id="PF01842">
    <property type="entry name" value="ACT"/>
    <property type="match status" value="1"/>
</dbReference>
<dbReference type="InterPro" id="IPR045865">
    <property type="entry name" value="ACT-like_dom_sf"/>
</dbReference>
<evidence type="ECO:0000256" key="5">
    <source>
        <dbReference type="ARBA" id="ARBA00023002"/>
    </source>
</evidence>
<dbReference type="InterPro" id="IPR006140">
    <property type="entry name" value="D-isomer_DH_NAD-bd"/>
</dbReference>
<comment type="pathway">
    <text evidence="2 9">Amino-acid biosynthesis; L-serine biosynthesis; L-serine from 3-phospho-D-glycerate: step 1/3.</text>
</comment>
<dbReference type="NCBIfam" id="TIGR01327">
    <property type="entry name" value="PGDH"/>
    <property type="match status" value="1"/>
</dbReference>
<evidence type="ECO:0000256" key="6">
    <source>
        <dbReference type="ARBA" id="ARBA00023027"/>
    </source>
</evidence>
<accession>A0ABT0RGZ2</accession>
<sequence length="516" mass="54518">MDPKAAAIFRDRGIDVDEKPGLTAAELAEIIGNYDGLAIRSATKVTRAILDASDRLKVVGRAGIGVDNVDIAAATARGVVVMNTPFGNSITTAEHAIALMFALARQLPEADASTQAGKWEKNRFMGVEVTGKTLGLIGAGNIGSIVASRAVGLRMRVAAYDPFLTPERALELGIEKVDLDELLARADFITLHTPLTDQTRNILSRENLAKTKKGVRIVNCARGGLIDEAALKDALDSGHVAGAALDVFESEPAKDCPLFGTPGFISTPHLGASTSEAQVNVAIQVAEQMSDFLLLGGVSNAINMPSLSAEEAPRLRPYMALAEKLGKLVGQVVGEDVRSVDVEVEGAAAELNMKPITGAVLAGLMGTYSQSVNMVNAPVLAKERGLDLREIRHDREGDYHTLVAVNAGTEAGPKRVEGTLFGNRAPRLVKIFDIPVEAELDGQMIYIVNTDEPGFIGALGTTLGAHKVNIATFNLGRRSEGGEAVALVAVDDPITPELSDELKRLPGVLEVVPLSF</sequence>
<evidence type="ECO:0000256" key="7">
    <source>
        <dbReference type="ARBA" id="ARBA00048126"/>
    </source>
</evidence>
<dbReference type="Pfam" id="PF02826">
    <property type="entry name" value="2-Hacid_dh_C"/>
    <property type="match status" value="1"/>
</dbReference>
<evidence type="ECO:0000313" key="11">
    <source>
        <dbReference type="EMBL" id="MCL6679513.1"/>
    </source>
</evidence>
<keyword evidence="6 9" id="KW-0520">NAD</keyword>
<dbReference type="EMBL" id="JAMGBC010000001">
    <property type="protein sequence ID" value="MCL6679513.1"/>
    <property type="molecule type" value="Genomic_DNA"/>
</dbReference>
<keyword evidence="9" id="KW-0718">Serine biosynthesis</keyword>
<evidence type="ECO:0000256" key="9">
    <source>
        <dbReference type="RuleBase" id="RU363003"/>
    </source>
</evidence>
<dbReference type="PROSITE" id="PS51671">
    <property type="entry name" value="ACT"/>
    <property type="match status" value="1"/>
</dbReference>
<dbReference type="SUPFAM" id="SSF51735">
    <property type="entry name" value="NAD(P)-binding Rossmann-fold domains"/>
    <property type="match status" value="1"/>
</dbReference>
<evidence type="ECO:0000256" key="3">
    <source>
        <dbReference type="ARBA" id="ARBA00005854"/>
    </source>
</evidence>
<evidence type="ECO:0000256" key="8">
    <source>
        <dbReference type="ARBA" id="ARBA00048731"/>
    </source>
</evidence>
<comment type="caution">
    <text evidence="11">The sequence shown here is derived from an EMBL/GenBank/DDBJ whole genome shotgun (WGS) entry which is preliminary data.</text>
</comment>
<keyword evidence="9" id="KW-0028">Amino-acid biosynthesis</keyword>
<dbReference type="SUPFAM" id="SSF52283">
    <property type="entry name" value="Formate/glycerate dehydrogenase catalytic domain-like"/>
    <property type="match status" value="1"/>
</dbReference>
<feature type="domain" description="ACT" evidence="10">
    <location>
        <begin position="444"/>
        <end position="516"/>
    </location>
</feature>
<dbReference type="EC" id="1.1.1.95" evidence="9"/>
<dbReference type="InterPro" id="IPR029009">
    <property type="entry name" value="ASB_dom_sf"/>
</dbReference>
<dbReference type="PROSITE" id="PS00671">
    <property type="entry name" value="D_2_HYDROXYACID_DH_3"/>
    <property type="match status" value="1"/>
</dbReference>
<dbReference type="Pfam" id="PF19304">
    <property type="entry name" value="PGDH_inter"/>
    <property type="match status" value="1"/>
</dbReference>
<dbReference type="Pfam" id="PF00389">
    <property type="entry name" value="2-Hacid_dh"/>
    <property type="match status" value="1"/>
</dbReference>
<dbReference type="InterPro" id="IPR006236">
    <property type="entry name" value="PGDH"/>
</dbReference>
<dbReference type="InterPro" id="IPR006139">
    <property type="entry name" value="D-isomer_2_OHA_DH_cat_dom"/>
</dbReference>
<dbReference type="PANTHER" id="PTHR42938:SF47">
    <property type="entry name" value="HYDROXYPYRUVATE REDUCTASE"/>
    <property type="match status" value="1"/>
</dbReference>
<comment type="function">
    <text evidence="1">Catalyzes the reversible oxidation of 3-phospho-D-glycerate to 3-phosphonooxypyruvate, the first step of the phosphorylated L-serine biosynthesis pathway. Also catalyzes the reversible oxidation of 2-hydroxyglutarate to 2-oxoglutarate.</text>
</comment>
<evidence type="ECO:0000256" key="1">
    <source>
        <dbReference type="ARBA" id="ARBA00003800"/>
    </source>
</evidence>
<dbReference type="CDD" id="cd12173">
    <property type="entry name" value="PGDH_4"/>
    <property type="match status" value="1"/>
</dbReference>
<dbReference type="Gene3D" id="3.40.50.720">
    <property type="entry name" value="NAD(P)-binding Rossmann-like Domain"/>
    <property type="match status" value="2"/>
</dbReference>
<dbReference type="CDD" id="cd04902">
    <property type="entry name" value="ACT_3PGDH-xct"/>
    <property type="match status" value="1"/>
</dbReference>
<dbReference type="Gene3D" id="3.30.1330.90">
    <property type="entry name" value="D-3-phosphoglycerate dehydrogenase, domain 3"/>
    <property type="match status" value="1"/>
</dbReference>
<name>A0ABT0RGZ2_9SPHN</name>
<proteinExistence type="inferred from homology"/>
<dbReference type="GO" id="GO:0004617">
    <property type="term" value="F:phosphoglycerate dehydrogenase activity"/>
    <property type="evidence" value="ECO:0007669"/>
    <property type="project" value="UniProtKB-EC"/>
</dbReference>
<comment type="catalytic activity">
    <reaction evidence="7">
        <text>(R)-2-hydroxyglutarate + NAD(+) = 2-oxoglutarate + NADH + H(+)</text>
        <dbReference type="Rhea" id="RHEA:49612"/>
        <dbReference type="ChEBI" id="CHEBI:15378"/>
        <dbReference type="ChEBI" id="CHEBI:15801"/>
        <dbReference type="ChEBI" id="CHEBI:16810"/>
        <dbReference type="ChEBI" id="CHEBI:57540"/>
        <dbReference type="ChEBI" id="CHEBI:57945"/>
        <dbReference type="EC" id="1.1.1.399"/>
    </reaction>
</comment>
<comment type="similarity">
    <text evidence="3 9">Belongs to the D-isomer specific 2-hydroxyacid dehydrogenase family.</text>
</comment>
<dbReference type="InterPro" id="IPR036291">
    <property type="entry name" value="NAD(P)-bd_dom_sf"/>
</dbReference>
<gene>
    <name evidence="11" type="primary">serA</name>
    <name evidence="11" type="ORF">LZ519_09340</name>
</gene>